<dbReference type="InterPro" id="IPR011330">
    <property type="entry name" value="Glyco_hydro/deAcase_b/a-brl"/>
</dbReference>
<dbReference type="SUPFAM" id="SSF88713">
    <property type="entry name" value="Glycoside hydrolase/deacetylase"/>
    <property type="match status" value="1"/>
</dbReference>
<evidence type="ECO:0000313" key="2">
    <source>
        <dbReference type="Proteomes" id="UP000247892"/>
    </source>
</evidence>
<comment type="caution">
    <text evidence="1">The sequence shown here is derived from an EMBL/GenBank/DDBJ whole genome shotgun (WGS) entry which is preliminary data.</text>
</comment>
<dbReference type="NCBIfam" id="NF003816">
    <property type="entry name" value="PRK05406.1-5"/>
    <property type="match status" value="1"/>
</dbReference>
<evidence type="ECO:0000313" key="1">
    <source>
        <dbReference type="EMBL" id="PXY35325.1"/>
    </source>
</evidence>
<dbReference type="Proteomes" id="UP000247892">
    <property type="component" value="Unassembled WGS sequence"/>
</dbReference>
<dbReference type="OrthoDB" id="9773478at2"/>
<accession>A0A318LYJ1</accession>
<dbReference type="InterPro" id="IPR005501">
    <property type="entry name" value="LamB/YcsF/PxpA-like"/>
</dbReference>
<name>A0A318LYJ1_9PSEU</name>
<dbReference type="GO" id="GO:0005975">
    <property type="term" value="P:carbohydrate metabolic process"/>
    <property type="evidence" value="ECO:0007669"/>
    <property type="project" value="InterPro"/>
</dbReference>
<dbReference type="AlphaFoldDB" id="A0A318LYJ1"/>
<proteinExistence type="predicted"/>
<keyword evidence="2" id="KW-1185">Reference proteome</keyword>
<dbReference type="EMBL" id="MASU01000005">
    <property type="protein sequence ID" value="PXY35325.1"/>
    <property type="molecule type" value="Genomic_DNA"/>
</dbReference>
<gene>
    <name evidence="1" type="ORF">BA062_07175</name>
</gene>
<dbReference type="RefSeq" id="WP_110335318.1">
    <property type="nucleotide sequence ID" value="NZ_MASU01000005.1"/>
</dbReference>
<organism evidence="1 2">
    <name type="scientific">Prauserella flavalba</name>
    <dbReference type="NCBI Taxonomy" id="1477506"/>
    <lineage>
        <taxon>Bacteria</taxon>
        <taxon>Bacillati</taxon>
        <taxon>Actinomycetota</taxon>
        <taxon>Actinomycetes</taxon>
        <taxon>Pseudonocardiales</taxon>
        <taxon>Pseudonocardiaceae</taxon>
        <taxon>Prauserella</taxon>
    </lineage>
</organism>
<dbReference type="Pfam" id="PF03746">
    <property type="entry name" value="LamB_YcsF"/>
    <property type="match status" value="1"/>
</dbReference>
<sequence>MKTLIDLNADAGESFGRWRLGHDEALLPLVSSVNVACGWHAGDPATMRRSVELAKTSGTALGAHPGLPDLAGFGRRALALSPREAADACLYQYGALRGFADALGVGVTHVKPHGAFYGLTMRDPAVADAVADAVASVSTDLVVVLLAGPTADRIAKRGLRVAREAFADLEYDENGDIIIEPEPRPKDPRACAEQAVAILGGTVRTTAGTRVAVDADTICVHGDRPNAVEIATAIRERFADEGVTIAPMHDVLSAHRS</sequence>
<dbReference type="NCBIfam" id="NF003814">
    <property type="entry name" value="PRK05406.1-3"/>
    <property type="match status" value="1"/>
</dbReference>
<protein>
    <recommendedName>
        <fullName evidence="3">LamB/YcsF family protein</fullName>
    </recommendedName>
</protein>
<reference evidence="1 2" key="1">
    <citation type="submission" date="2016-07" db="EMBL/GenBank/DDBJ databases">
        <title>Draft genome sequence of Prauserella sp. YIM 121212, isolated from alkaline soil.</title>
        <authorList>
            <person name="Ruckert C."/>
            <person name="Albersmeier A."/>
            <person name="Jiang C.-L."/>
            <person name="Jiang Y."/>
            <person name="Kalinowski J."/>
            <person name="Schneider O."/>
            <person name="Winkler A."/>
            <person name="Zotchev S.B."/>
        </authorList>
    </citation>
    <scope>NUCLEOTIDE SEQUENCE [LARGE SCALE GENOMIC DNA]</scope>
    <source>
        <strain evidence="1 2">YIM 121212</strain>
    </source>
</reference>
<dbReference type="PANTHER" id="PTHR30292:SF0">
    <property type="entry name" value="5-OXOPROLINASE SUBUNIT A"/>
    <property type="match status" value="1"/>
</dbReference>
<dbReference type="PANTHER" id="PTHR30292">
    <property type="entry name" value="UNCHARACTERIZED PROTEIN YBGL-RELATED"/>
    <property type="match status" value="1"/>
</dbReference>
<dbReference type="Gene3D" id="3.20.20.370">
    <property type="entry name" value="Glycoside hydrolase/deacetylase"/>
    <property type="match status" value="1"/>
</dbReference>
<evidence type="ECO:0008006" key="3">
    <source>
        <dbReference type="Google" id="ProtNLM"/>
    </source>
</evidence>
<dbReference type="CDD" id="cd10787">
    <property type="entry name" value="LamB_YcsF_like"/>
    <property type="match status" value="1"/>
</dbReference>